<evidence type="ECO:0000313" key="1">
    <source>
        <dbReference type="EMBL" id="KAF2434344.1"/>
    </source>
</evidence>
<protein>
    <submittedName>
        <fullName evidence="1">Uncharacterized protein</fullName>
    </submittedName>
</protein>
<comment type="caution">
    <text evidence="1">The sequence shown here is derived from an EMBL/GenBank/DDBJ whole genome shotgun (WGS) entry which is preliminary data.</text>
</comment>
<dbReference type="PANTHER" id="PTHR24148">
    <property type="entry name" value="ANKYRIN REPEAT DOMAIN-CONTAINING PROTEIN 39 HOMOLOG-RELATED"/>
    <property type="match status" value="1"/>
</dbReference>
<keyword evidence="2" id="KW-1185">Reference proteome</keyword>
<accession>A0A9P4U163</accession>
<evidence type="ECO:0000313" key="2">
    <source>
        <dbReference type="Proteomes" id="UP000800235"/>
    </source>
</evidence>
<dbReference type="EMBL" id="MU007017">
    <property type="protein sequence ID" value="KAF2434344.1"/>
    <property type="molecule type" value="Genomic_DNA"/>
</dbReference>
<dbReference type="Pfam" id="PF26639">
    <property type="entry name" value="Het-6_barrel"/>
    <property type="match status" value="1"/>
</dbReference>
<dbReference type="InterPro" id="IPR052895">
    <property type="entry name" value="HetReg/Transcr_Mod"/>
</dbReference>
<reference evidence="1" key="1">
    <citation type="journal article" date="2020" name="Stud. Mycol.">
        <title>101 Dothideomycetes genomes: a test case for predicting lifestyles and emergence of pathogens.</title>
        <authorList>
            <person name="Haridas S."/>
            <person name="Albert R."/>
            <person name="Binder M."/>
            <person name="Bloem J."/>
            <person name="Labutti K."/>
            <person name="Salamov A."/>
            <person name="Andreopoulos B."/>
            <person name="Baker S."/>
            <person name="Barry K."/>
            <person name="Bills G."/>
            <person name="Bluhm B."/>
            <person name="Cannon C."/>
            <person name="Castanera R."/>
            <person name="Culley D."/>
            <person name="Daum C."/>
            <person name="Ezra D."/>
            <person name="Gonzalez J."/>
            <person name="Henrissat B."/>
            <person name="Kuo A."/>
            <person name="Liang C."/>
            <person name="Lipzen A."/>
            <person name="Lutzoni F."/>
            <person name="Magnuson J."/>
            <person name="Mondo S."/>
            <person name="Nolan M."/>
            <person name="Ohm R."/>
            <person name="Pangilinan J."/>
            <person name="Park H.-J."/>
            <person name="Ramirez L."/>
            <person name="Alfaro M."/>
            <person name="Sun H."/>
            <person name="Tritt A."/>
            <person name="Yoshinaga Y."/>
            <person name="Zwiers L.-H."/>
            <person name="Turgeon B."/>
            <person name="Goodwin S."/>
            <person name="Spatafora J."/>
            <person name="Crous P."/>
            <person name="Grigoriev I."/>
        </authorList>
    </citation>
    <scope>NUCLEOTIDE SEQUENCE</scope>
    <source>
        <strain evidence="1">CBS 130266</strain>
    </source>
</reference>
<gene>
    <name evidence="1" type="ORF">EJ08DRAFT_657550</name>
</gene>
<proteinExistence type="predicted"/>
<dbReference type="PANTHER" id="PTHR24148:SF64">
    <property type="entry name" value="HETEROKARYON INCOMPATIBILITY DOMAIN-CONTAINING PROTEIN"/>
    <property type="match status" value="1"/>
</dbReference>
<dbReference type="AlphaFoldDB" id="A0A9P4U163"/>
<name>A0A9P4U163_9PEZI</name>
<dbReference type="OrthoDB" id="2157530at2759"/>
<organism evidence="1 2">
    <name type="scientific">Tothia fuscella</name>
    <dbReference type="NCBI Taxonomy" id="1048955"/>
    <lineage>
        <taxon>Eukaryota</taxon>
        <taxon>Fungi</taxon>
        <taxon>Dikarya</taxon>
        <taxon>Ascomycota</taxon>
        <taxon>Pezizomycotina</taxon>
        <taxon>Dothideomycetes</taxon>
        <taxon>Pleosporomycetidae</taxon>
        <taxon>Venturiales</taxon>
        <taxon>Cylindrosympodiaceae</taxon>
        <taxon>Tothia</taxon>
    </lineage>
</organism>
<sequence>MSDRDSDYWALSGVQSAIASLKFHSLSQVRLYVHAARSLSPQSVSSYLVHLLSYARYSLCTDPRDKVYGLLGIAEPDALSTITIDYSKSVQEVYTRAIMYLIMREGFQILSLQGIWPLREEWPSWVVNFQKPSPQNYMPLIHARDAPGSKYCAMPYTGTETLARFLPGGTFQVNGLLIDTVVDAVHTWKEGEWHGSLGQYELRLSGDAFRMFLKAGAPCGICTRMGERCSHLAYSPVQSSWRSSLADAVLRTLIGDYVDPTRRYVSRPPGLTSQIALRILRHILKDITEEPSLSAILSIEHIDHEAGEDTFDSVESQVLLKVLLEKLFRGLEGKRAFRTKKGWIGIGPYETRKGDCVVAVVGVDVPFVLRRLGVGSFTLVGECFVDGIIFGEILKDPMRRAGGDMRRAVELDVFDIG</sequence>
<dbReference type="Proteomes" id="UP000800235">
    <property type="component" value="Unassembled WGS sequence"/>
</dbReference>